<keyword evidence="2" id="KW-1185">Reference proteome</keyword>
<gene>
    <name evidence="1" type="ORF">TVAG_470340</name>
</gene>
<protein>
    <submittedName>
        <fullName evidence="1">Uncharacterized protein</fullName>
    </submittedName>
</protein>
<reference evidence="1" key="2">
    <citation type="journal article" date="2007" name="Science">
        <title>Draft genome sequence of the sexually transmitted pathogen Trichomonas vaginalis.</title>
        <authorList>
            <person name="Carlton J.M."/>
            <person name="Hirt R.P."/>
            <person name="Silva J.C."/>
            <person name="Delcher A.L."/>
            <person name="Schatz M."/>
            <person name="Zhao Q."/>
            <person name="Wortman J.R."/>
            <person name="Bidwell S.L."/>
            <person name="Alsmark U.C.M."/>
            <person name="Besteiro S."/>
            <person name="Sicheritz-Ponten T."/>
            <person name="Noel C.J."/>
            <person name="Dacks J.B."/>
            <person name="Foster P.G."/>
            <person name="Simillion C."/>
            <person name="Van de Peer Y."/>
            <person name="Miranda-Saavedra D."/>
            <person name="Barton G.J."/>
            <person name="Westrop G.D."/>
            <person name="Mueller S."/>
            <person name="Dessi D."/>
            <person name="Fiori P.L."/>
            <person name="Ren Q."/>
            <person name="Paulsen I."/>
            <person name="Zhang H."/>
            <person name="Bastida-Corcuera F.D."/>
            <person name="Simoes-Barbosa A."/>
            <person name="Brown M.T."/>
            <person name="Hayes R.D."/>
            <person name="Mukherjee M."/>
            <person name="Okumura C.Y."/>
            <person name="Schneider R."/>
            <person name="Smith A.J."/>
            <person name="Vanacova S."/>
            <person name="Villalvazo M."/>
            <person name="Haas B.J."/>
            <person name="Pertea M."/>
            <person name="Feldblyum T.V."/>
            <person name="Utterback T.R."/>
            <person name="Shu C.L."/>
            <person name="Osoegawa K."/>
            <person name="de Jong P.J."/>
            <person name="Hrdy I."/>
            <person name="Horvathova L."/>
            <person name="Zubacova Z."/>
            <person name="Dolezal P."/>
            <person name="Malik S.B."/>
            <person name="Logsdon J.M. Jr."/>
            <person name="Henze K."/>
            <person name="Gupta A."/>
            <person name="Wang C.C."/>
            <person name="Dunne R.L."/>
            <person name="Upcroft J.A."/>
            <person name="Upcroft P."/>
            <person name="White O."/>
            <person name="Salzberg S.L."/>
            <person name="Tang P."/>
            <person name="Chiu C.-H."/>
            <person name="Lee Y.-S."/>
            <person name="Embley T.M."/>
            <person name="Coombs G.H."/>
            <person name="Mottram J.C."/>
            <person name="Tachezy J."/>
            <person name="Fraser-Liggett C.M."/>
            <person name="Johnson P.J."/>
        </authorList>
    </citation>
    <scope>NUCLEOTIDE SEQUENCE [LARGE SCALE GENOMIC DNA]</scope>
    <source>
        <strain evidence="1">G3</strain>
    </source>
</reference>
<name>A2G443_TRIV3</name>
<reference evidence="1" key="1">
    <citation type="submission" date="2006-10" db="EMBL/GenBank/DDBJ databases">
        <authorList>
            <person name="Amadeo P."/>
            <person name="Zhao Q."/>
            <person name="Wortman J."/>
            <person name="Fraser-Liggett C."/>
            <person name="Carlton J."/>
        </authorList>
    </citation>
    <scope>NUCLEOTIDE SEQUENCE</scope>
    <source>
        <strain evidence="1">G3</strain>
    </source>
</reference>
<dbReference type="RefSeq" id="XP_001301007.1">
    <property type="nucleotide sequence ID" value="XM_001301006.1"/>
</dbReference>
<dbReference type="EMBL" id="DS114358">
    <property type="protein sequence ID" value="EAX88077.1"/>
    <property type="molecule type" value="Genomic_DNA"/>
</dbReference>
<organism evidence="1 2">
    <name type="scientific">Trichomonas vaginalis (strain ATCC PRA-98 / G3)</name>
    <dbReference type="NCBI Taxonomy" id="412133"/>
    <lineage>
        <taxon>Eukaryota</taxon>
        <taxon>Metamonada</taxon>
        <taxon>Parabasalia</taxon>
        <taxon>Trichomonadida</taxon>
        <taxon>Trichomonadidae</taxon>
        <taxon>Trichomonas</taxon>
    </lineage>
</organism>
<dbReference type="InParanoid" id="A2G443"/>
<proteinExistence type="predicted"/>
<dbReference type="Proteomes" id="UP000001542">
    <property type="component" value="Unassembled WGS sequence"/>
</dbReference>
<evidence type="ECO:0000313" key="2">
    <source>
        <dbReference type="Proteomes" id="UP000001542"/>
    </source>
</evidence>
<accession>A2G443</accession>
<evidence type="ECO:0000313" key="1">
    <source>
        <dbReference type="EMBL" id="EAX88077.1"/>
    </source>
</evidence>
<dbReference type="VEuPathDB" id="TrichDB:TVAGG3_0238120"/>
<dbReference type="VEuPathDB" id="TrichDB:TVAG_470340"/>
<sequence length="89" mass="10274">MSSYAINVTCDDKVKMYTVAAMMLNEGFKVEPIKGVDKQTFKATLARLSNKTRKKELAQKRSQCLSEYKQRMAKPVNYDEEFLQNKAED</sequence>
<dbReference type="AlphaFoldDB" id="A2G443"/>
<dbReference type="KEGG" id="tva:4745730"/>